<feature type="region of interest" description="Disordered" evidence="1">
    <location>
        <begin position="72"/>
        <end position="93"/>
    </location>
</feature>
<dbReference type="Proteomes" id="UP001472677">
    <property type="component" value="Unassembled WGS sequence"/>
</dbReference>
<protein>
    <submittedName>
        <fullName evidence="2">Uncharacterized protein</fullName>
    </submittedName>
</protein>
<gene>
    <name evidence="2" type="ORF">V6N12_007263</name>
</gene>
<comment type="caution">
    <text evidence="2">The sequence shown here is derived from an EMBL/GenBank/DDBJ whole genome shotgun (WGS) entry which is preliminary data.</text>
</comment>
<accession>A0ABR2F1B3</accession>
<feature type="compositionally biased region" description="Polar residues" evidence="1">
    <location>
        <begin position="80"/>
        <end position="90"/>
    </location>
</feature>
<evidence type="ECO:0000256" key="1">
    <source>
        <dbReference type="SAM" id="MobiDB-lite"/>
    </source>
</evidence>
<keyword evidence="3" id="KW-1185">Reference proteome</keyword>
<evidence type="ECO:0000313" key="2">
    <source>
        <dbReference type="EMBL" id="KAK8568720.1"/>
    </source>
</evidence>
<name>A0ABR2F1B3_9ROSI</name>
<evidence type="ECO:0000313" key="3">
    <source>
        <dbReference type="Proteomes" id="UP001472677"/>
    </source>
</evidence>
<organism evidence="2 3">
    <name type="scientific">Hibiscus sabdariffa</name>
    <name type="common">roselle</name>
    <dbReference type="NCBI Taxonomy" id="183260"/>
    <lineage>
        <taxon>Eukaryota</taxon>
        <taxon>Viridiplantae</taxon>
        <taxon>Streptophyta</taxon>
        <taxon>Embryophyta</taxon>
        <taxon>Tracheophyta</taxon>
        <taxon>Spermatophyta</taxon>
        <taxon>Magnoliopsida</taxon>
        <taxon>eudicotyledons</taxon>
        <taxon>Gunneridae</taxon>
        <taxon>Pentapetalae</taxon>
        <taxon>rosids</taxon>
        <taxon>malvids</taxon>
        <taxon>Malvales</taxon>
        <taxon>Malvaceae</taxon>
        <taxon>Malvoideae</taxon>
        <taxon>Hibiscus</taxon>
    </lineage>
</organism>
<sequence length="261" mass="28579">MVSNSSRTGKNVDDGGLFEEDEVVVLDKDYIVDHAGNYPTIHFSNRVHDQIDRCTRNVIIIHLLGGDNCPKTHPTPETMVDSNGPKSNSEISKEDNNKVENLYGPWMVAENRQKRTTVNAKTGNATRRLGNQGSRYEVLQVEDDNPTSPNANIIDVANVDNLTDFGMEVVNEIHLRANVFEHTGCVSGDPSAVVLLKKGHGKSGVLGTTNPKAQAVPAKGSKESNSRCLKIWNNLDNKGVNHPALQKWAQNVSAQLSTMVE</sequence>
<reference evidence="2 3" key="1">
    <citation type="journal article" date="2024" name="G3 (Bethesda)">
        <title>Genome assembly of Hibiscus sabdariffa L. provides insights into metabolisms of medicinal natural products.</title>
        <authorList>
            <person name="Kim T."/>
        </authorList>
    </citation>
    <scope>NUCLEOTIDE SEQUENCE [LARGE SCALE GENOMIC DNA]</scope>
    <source>
        <strain evidence="2">TK-2024</strain>
        <tissue evidence="2">Old leaves</tissue>
    </source>
</reference>
<dbReference type="EMBL" id="JBBPBM010000009">
    <property type="protein sequence ID" value="KAK8568720.1"/>
    <property type="molecule type" value="Genomic_DNA"/>
</dbReference>
<proteinExistence type="predicted"/>